<dbReference type="AlphaFoldDB" id="A0A133V126"/>
<sequence>MLKNRLDSQGSEMKVRALTTIDRTTGMPPLYQNHAVDRGGIVEIYEERTWGLVATGLAEPVEENDRREANVRVHNFIGPDNEALIPAKFAIRFERQGYVEILDETEKVEKLRVAEKLRHSAPTDSTEAI</sequence>
<protein>
    <submittedName>
        <fullName evidence="1">Uncharacterized protein</fullName>
    </submittedName>
</protein>
<gene>
    <name evidence="1" type="ORF">AKJ41_04335</name>
</gene>
<evidence type="ECO:0000313" key="1">
    <source>
        <dbReference type="EMBL" id="KXB00149.1"/>
    </source>
</evidence>
<proteinExistence type="predicted"/>
<keyword evidence="2" id="KW-1185">Reference proteome</keyword>
<evidence type="ECO:0000313" key="2">
    <source>
        <dbReference type="Proteomes" id="UP000070344"/>
    </source>
</evidence>
<dbReference type="EMBL" id="LHXV01000056">
    <property type="protein sequence ID" value="KXB00149.1"/>
    <property type="molecule type" value="Genomic_DNA"/>
</dbReference>
<reference evidence="1 2" key="1">
    <citation type="journal article" date="2016" name="Sci. Rep.">
        <title>Metabolic traits of an uncultured archaeal lineage -MSBL1- from brine pools of the Red Sea.</title>
        <authorList>
            <person name="Mwirichia R."/>
            <person name="Alam I."/>
            <person name="Rashid M."/>
            <person name="Vinu M."/>
            <person name="Ba-Alawi W."/>
            <person name="Anthony Kamau A."/>
            <person name="Kamanda Ngugi D."/>
            <person name="Goker M."/>
            <person name="Klenk H.P."/>
            <person name="Bajic V."/>
            <person name="Stingl U."/>
        </authorList>
    </citation>
    <scope>NUCLEOTIDE SEQUENCE [LARGE SCALE GENOMIC DNA]</scope>
    <source>
        <strain evidence="1">SCGC-AAA259O05</strain>
    </source>
</reference>
<dbReference type="Proteomes" id="UP000070344">
    <property type="component" value="Unassembled WGS sequence"/>
</dbReference>
<name>A0A133V126_9EURY</name>
<comment type="caution">
    <text evidence="1">The sequence shown here is derived from an EMBL/GenBank/DDBJ whole genome shotgun (WGS) entry which is preliminary data.</text>
</comment>
<organism evidence="1 2">
    <name type="scientific">candidate division MSBL1 archaeon SCGC-AAA259O05</name>
    <dbReference type="NCBI Taxonomy" id="1698271"/>
    <lineage>
        <taxon>Archaea</taxon>
        <taxon>Methanobacteriati</taxon>
        <taxon>Methanobacteriota</taxon>
        <taxon>candidate division MSBL1</taxon>
    </lineage>
</organism>
<accession>A0A133V126</accession>